<dbReference type="PANTHER" id="PTHR23301">
    <property type="entry name" value="CHITIN BINDING PERITROPHIN-A"/>
    <property type="match status" value="1"/>
</dbReference>
<dbReference type="GO" id="GO:0005576">
    <property type="term" value="C:extracellular region"/>
    <property type="evidence" value="ECO:0007669"/>
    <property type="project" value="InterPro"/>
</dbReference>
<dbReference type="Gene3D" id="2.170.140.10">
    <property type="entry name" value="Chitin binding domain"/>
    <property type="match status" value="3"/>
</dbReference>
<protein>
    <submittedName>
        <fullName evidence="8">Putative chitinase 3</fullName>
    </submittedName>
</protein>
<keyword evidence="1" id="KW-0147">Chitin-binding</keyword>
<dbReference type="SUPFAM" id="SSF57625">
    <property type="entry name" value="Invertebrate chitin-binding proteins"/>
    <property type="match status" value="3"/>
</dbReference>
<dbReference type="InterPro" id="IPR051940">
    <property type="entry name" value="Chitin_bind-dev_reg"/>
</dbReference>
<evidence type="ECO:0000256" key="1">
    <source>
        <dbReference type="ARBA" id="ARBA00022669"/>
    </source>
</evidence>
<feature type="domain" description="Chitin-binding type-2" evidence="7">
    <location>
        <begin position="167"/>
        <end position="231"/>
    </location>
</feature>
<organism evidence="8 9">
    <name type="scientific">Zootermopsis nevadensis</name>
    <name type="common">Dampwood termite</name>
    <dbReference type="NCBI Taxonomy" id="136037"/>
    <lineage>
        <taxon>Eukaryota</taxon>
        <taxon>Metazoa</taxon>
        <taxon>Ecdysozoa</taxon>
        <taxon>Arthropoda</taxon>
        <taxon>Hexapoda</taxon>
        <taxon>Insecta</taxon>
        <taxon>Pterygota</taxon>
        <taxon>Neoptera</taxon>
        <taxon>Polyneoptera</taxon>
        <taxon>Dictyoptera</taxon>
        <taxon>Blattodea</taxon>
        <taxon>Blattoidea</taxon>
        <taxon>Termitoidae</taxon>
        <taxon>Termopsidae</taxon>
        <taxon>Zootermopsis</taxon>
    </lineage>
</organism>
<sequence length="233" mass="25362">MMKIWTGIIFFSNLAAVFGDESDVSFTPAKPWSQHADWPFCELGGTYSVPHKKFCDRFFICQNGQAYLGQCEDGLAFVPFNGCKLLHFVDCSVRTKLQSPKGKGKCPRLNGLHKAPKGCGNFYKCENGTVVPDKCAGGYEFDGHTKLCRLATPQEREKCSHSSTSSGFKCPANNVFPFGDHSRHPYPGSCSLFIMCLRDGSIKVGSCSAGSAYSPATHNCELKATVPGCSQIS</sequence>
<feature type="chain" id="PRO_5001645306" evidence="6">
    <location>
        <begin position="20"/>
        <end position="233"/>
    </location>
</feature>
<evidence type="ECO:0000256" key="6">
    <source>
        <dbReference type="SAM" id="SignalP"/>
    </source>
</evidence>
<dbReference type="Proteomes" id="UP000027135">
    <property type="component" value="Unassembled WGS sequence"/>
</dbReference>
<dbReference type="InParanoid" id="A0A067RM00"/>
<name>A0A067RM00_ZOONE</name>
<reference evidence="8 9" key="1">
    <citation type="journal article" date="2014" name="Nat. Commun.">
        <title>Molecular traces of alternative social organization in a termite genome.</title>
        <authorList>
            <person name="Terrapon N."/>
            <person name="Li C."/>
            <person name="Robertson H.M."/>
            <person name="Ji L."/>
            <person name="Meng X."/>
            <person name="Booth W."/>
            <person name="Chen Z."/>
            <person name="Childers C.P."/>
            <person name="Glastad K.M."/>
            <person name="Gokhale K."/>
            <person name="Gowin J."/>
            <person name="Gronenberg W."/>
            <person name="Hermansen R.A."/>
            <person name="Hu H."/>
            <person name="Hunt B.G."/>
            <person name="Huylmans A.K."/>
            <person name="Khalil S.M."/>
            <person name="Mitchell R.D."/>
            <person name="Munoz-Torres M.C."/>
            <person name="Mustard J.A."/>
            <person name="Pan H."/>
            <person name="Reese J.T."/>
            <person name="Scharf M.E."/>
            <person name="Sun F."/>
            <person name="Vogel H."/>
            <person name="Xiao J."/>
            <person name="Yang W."/>
            <person name="Yang Z."/>
            <person name="Yang Z."/>
            <person name="Zhou J."/>
            <person name="Zhu J."/>
            <person name="Brent C.S."/>
            <person name="Elsik C.G."/>
            <person name="Goodisman M.A."/>
            <person name="Liberles D.A."/>
            <person name="Roe R.M."/>
            <person name="Vargo E.L."/>
            <person name="Vilcinskas A."/>
            <person name="Wang J."/>
            <person name="Bornberg-Bauer E."/>
            <person name="Korb J."/>
            <person name="Zhang G."/>
            <person name="Liebig J."/>
        </authorList>
    </citation>
    <scope>NUCLEOTIDE SEQUENCE [LARGE SCALE GENOMIC DNA]</scope>
    <source>
        <tissue evidence="8">Whole organism</tissue>
    </source>
</reference>
<dbReference type="InterPro" id="IPR036508">
    <property type="entry name" value="Chitin-bd_dom_sf"/>
</dbReference>
<evidence type="ECO:0000313" key="9">
    <source>
        <dbReference type="Proteomes" id="UP000027135"/>
    </source>
</evidence>
<keyword evidence="4" id="KW-1015">Disulfide bond</keyword>
<dbReference type="PROSITE" id="PS50940">
    <property type="entry name" value="CHIT_BIND_II"/>
    <property type="match status" value="3"/>
</dbReference>
<keyword evidence="9" id="KW-1185">Reference proteome</keyword>
<dbReference type="AlphaFoldDB" id="A0A067RM00"/>
<feature type="domain" description="Chitin-binding type-2" evidence="7">
    <location>
        <begin position="38"/>
        <end position="93"/>
    </location>
</feature>
<keyword evidence="2 6" id="KW-0732">Signal</keyword>
<dbReference type="GO" id="GO:0008061">
    <property type="term" value="F:chitin binding"/>
    <property type="evidence" value="ECO:0007669"/>
    <property type="project" value="UniProtKB-KW"/>
</dbReference>
<dbReference type="InterPro" id="IPR002557">
    <property type="entry name" value="Chitin-bd_dom"/>
</dbReference>
<dbReference type="PANTHER" id="PTHR23301:SF110">
    <property type="entry name" value="LD43683P-RELATED"/>
    <property type="match status" value="1"/>
</dbReference>
<evidence type="ECO:0000256" key="3">
    <source>
        <dbReference type="ARBA" id="ARBA00022737"/>
    </source>
</evidence>
<keyword evidence="5" id="KW-0325">Glycoprotein</keyword>
<evidence type="ECO:0000256" key="5">
    <source>
        <dbReference type="ARBA" id="ARBA00023180"/>
    </source>
</evidence>
<evidence type="ECO:0000256" key="2">
    <source>
        <dbReference type="ARBA" id="ARBA00022729"/>
    </source>
</evidence>
<evidence type="ECO:0000259" key="7">
    <source>
        <dbReference type="PROSITE" id="PS50940"/>
    </source>
</evidence>
<gene>
    <name evidence="8" type="ORF">L798_04388</name>
</gene>
<evidence type="ECO:0000256" key="4">
    <source>
        <dbReference type="ARBA" id="ARBA00023157"/>
    </source>
</evidence>
<proteinExistence type="predicted"/>
<evidence type="ECO:0000313" key="8">
    <source>
        <dbReference type="EMBL" id="KDR20622.1"/>
    </source>
</evidence>
<dbReference type="SMART" id="SM00494">
    <property type="entry name" value="ChtBD2"/>
    <property type="match status" value="3"/>
</dbReference>
<dbReference type="OMA" id="MANRTEC"/>
<keyword evidence="3" id="KW-0677">Repeat</keyword>
<dbReference type="EMBL" id="KK852595">
    <property type="protein sequence ID" value="KDR20622.1"/>
    <property type="molecule type" value="Genomic_DNA"/>
</dbReference>
<dbReference type="Pfam" id="PF01607">
    <property type="entry name" value="CBM_14"/>
    <property type="match status" value="3"/>
</dbReference>
<dbReference type="OrthoDB" id="6020543at2759"/>
<feature type="signal peptide" evidence="6">
    <location>
        <begin position="1"/>
        <end position="19"/>
    </location>
</feature>
<accession>A0A067RM00</accession>
<feature type="domain" description="Chitin-binding type-2" evidence="7">
    <location>
        <begin position="103"/>
        <end position="161"/>
    </location>
</feature>